<dbReference type="Pfam" id="PF07336">
    <property type="entry name" value="ABATE"/>
    <property type="match status" value="1"/>
</dbReference>
<feature type="domain" description="Zinc finger CGNR" evidence="1">
    <location>
        <begin position="171"/>
        <end position="215"/>
    </location>
</feature>
<sequence>MSEERKPVLRIVGGHPVLDLVNTVTPRRPGGTEHLPSPTALLAWSRRVGLVDAGEAHGVSAAWRARSGSAGQALHATLDVRESVYEVLAARLADPRPEPGARPGGDPAAGAGAALEHLALRWSAATTRSTLVGSAERAARVVVGTDPAFLVPDRLAFAAVELLRTADLSQLKECPVGEGGCGWLFLDQSRNGSRRWCAMADCGVQAKTRKLTARRRADRAATVRA</sequence>
<dbReference type="InterPro" id="IPR021005">
    <property type="entry name" value="Znf_CGNR"/>
</dbReference>
<protein>
    <submittedName>
        <fullName evidence="2">CGNR zinc finger domain-containing protein</fullName>
    </submittedName>
</protein>
<dbReference type="Pfam" id="PF11706">
    <property type="entry name" value="zf-CGNR"/>
    <property type="match status" value="1"/>
</dbReference>
<dbReference type="Proteomes" id="UP001589867">
    <property type="component" value="Unassembled WGS sequence"/>
</dbReference>
<evidence type="ECO:0000313" key="2">
    <source>
        <dbReference type="EMBL" id="MFC0526944.1"/>
    </source>
</evidence>
<gene>
    <name evidence="2" type="ORF">ACFFIA_04665</name>
</gene>
<reference evidence="2 3" key="1">
    <citation type="submission" date="2024-09" db="EMBL/GenBank/DDBJ databases">
        <authorList>
            <person name="Sun Q."/>
            <person name="Mori K."/>
        </authorList>
    </citation>
    <scope>NUCLEOTIDE SEQUENCE [LARGE SCALE GENOMIC DNA]</scope>
    <source>
        <strain evidence="2 3">TBRC 3947</strain>
    </source>
</reference>
<proteinExistence type="predicted"/>
<dbReference type="InterPro" id="IPR010852">
    <property type="entry name" value="ABATE"/>
</dbReference>
<evidence type="ECO:0000259" key="1">
    <source>
        <dbReference type="Pfam" id="PF11706"/>
    </source>
</evidence>
<accession>A0ABV6LX05</accession>
<dbReference type="EMBL" id="JBHLUH010000005">
    <property type="protein sequence ID" value="MFC0526944.1"/>
    <property type="molecule type" value="Genomic_DNA"/>
</dbReference>
<dbReference type="Gene3D" id="1.10.3300.10">
    <property type="entry name" value="Jann2411-like domain"/>
    <property type="match status" value="1"/>
</dbReference>
<dbReference type="RefSeq" id="WP_377245864.1">
    <property type="nucleotide sequence ID" value="NZ_JBHLUH010000005.1"/>
</dbReference>
<dbReference type="InterPro" id="IPR023286">
    <property type="entry name" value="ABATE_dom_sf"/>
</dbReference>
<keyword evidence="3" id="KW-1185">Reference proteome</keyword>
<dbReference type="PANTHER" id="PTHR35525:SF3">
    <property type="entry name" value="BLL6575 PROTEIN"/>
    <property type="match status" value="1"/>
</dbReference>
<name>A0ABV6LX05_9ACTN</name>
<dbReference type="SUPFAM" id="SSF160904">
    <property type="entry name" value="Jann2411-like"/>
    <property type="match status" value="1"/>
</dbReference>
<dbReference type="PANTHER" id="PTHR35525">
    <property type="entry name" value="BLL6575 PROTEIN"/>
    <property type="match status" value="1"/>
</dbReference>
<comment type="caution">
    <text evidence="2">The sequence shown here is derived from an EMBL/GenBank/DDBJ whole genome shotgun (WGS) entry which is preliminary data.</text>
</comment>
<evidence type="ECO:0000313" key="3">
    <source>
        <dbReference type="Proteomes" id="UP001589867"/>
    </source>
</evidence>
<organism evidence="2 3">
    <name type="scientific">Phytohabitans kaempferiae</name>
    <dbReference type="NCBI Taxonomy" id="1620943"/>
    <lineage>
        <taxon>Bacteria</taxon>
        <taxon>Bacillati</taxon>
        <taxon>Actinomycetota</taxon>
        <taxon>Actinomycetes</taxon>
        <taxon>Micromonosporales</taxon>
        <taxon>Micromonosporaceae</taxon>
    </lineage>
</organism>